<reference evidence="1" key="1">
    <citation type="journal article" date="2019" name="Sci. Rep.">
        <title>Draft genome of Tanacetum cinerariifolium, the natural source of mosquito coil.</title>
        <authorList>
            <person name="Yamashiro T."/>
            <person name="Shiraishi A."/>
            <person name="Satake H."/>
            <person name="Nakayama K."/>
        </authorList>
    </citation>
    <scope>NUCLEOTIDE SEQUENCE</scope>
</reference>
<proteinExistence type="predicted"/>
<dbReference type="AlphaFoldDB" id="A0A699S9J6"/>
<protein>
    <submittedName>
        <fullName evidence="1">Uncharacterized protein</fullName>
    </submittedName>
</protein>
<organism evidence="1">
    <name type="scientific">Tanacetum cinerariifolium</name>
    <name type="common">Dalmatian daisy</name>
    <name type="synonym">Chrysanthemum cinerariifolium</name>
    <dbReference type="NCBI Taxonomy" id="118510"/>
    <lineage>
        <taxon>Eukaryota</taxon>
        <taxon>Viridiplantae</taxon>
        <taxon>Streptophyta</taxon>
        <taxon>Embryophyta</taxon>
        <taxon>Tracheophyta</taxon>
        <taxon>Spermatophyta</taxon>
        <taxon>Magnoliopsida</taxon>
        <taxon>eudicotyledons</taxon>
        <taxon>Gunneridae</taxon>
        <taxon>Pentapetalae</taxon>
        <taxon>asterids</taxon>
        <taxon>campanulids</taxon>
        <taxon>Asterales</taxon>
        <taxon>Asteraceae</taxon>
        <taxon>Asteroideae</taxon>
        <taxon>Anthemideae</taxon>
        <taxon>Anthemidinae</taxon>
        <taxon>Tanacetum</taxon>
    </lineage>
</organism>
<evidence type="ECO:0000313" key="1">
    <source>
        <dbReference type="EMBL" id="GFC94132.1"/>
    </source>
</evidence>
<feature type="non-terminal residue" evidence="1">
    <location>
        <position position="20"/>
    </location>
</feature>
<sequence length="20" mass="2143">MVSAVAAVRFDDYGRSIGND</sequence>
<comment type="caution">
    <text evidence="1">The sequence shown here is derived from an EMBL/GenBank/DDBJ whole genome shotgun (WGS) entry which is preliminary data.</text>
</comment>
<dbReference type="EMBL" id="BKCJ011147152">
    <property type="protein sequence ID" value="GFC94132.1"/>
    <property type="molecule type" value="Genomic_DNA"/>
</dbReference>
<name>A0A699S9J6_TANCI</name>
<gene>
    <name evidence="1" type="ORF">Tci_866102</name>
</gene>
<accession>A0A699S9J6</accession>